<name>A0A3S5B1D2_9PLAT</name>
<evidence type="ECO:0000313" key="2">
    <source>
        <dbReference type="Proteomes" id="UP000784294"/>
    </source>
</evidence>
<dbReference type="AlphaFoldDB" id="A0A3S5B1D2"/>
<organism evidence="1 2">
    <name type="scientific">Protopolystoma xenopodis</name>
    <dbReference type="NCBI Taxonomy" id="117903"/>
    <lineage>
        <taxon>Eukaryota</taxon>
        <taxon>Metazoa</taxon>
        <taxon>Spiralia</taxon>
        <taxon>Lophotrochozoa</taxon>
        <taxon>Platyhelminthes</taxon>
        <taxon>Monogenea</taxon>
        <taxon>Polyopisthocotylea</taxon>
        <taxon>Polystomatidea</taxon>
        <taxon>Polystomatidae</taxon>
        <taxon>Protopolystoma</taxon>
    </lineage>
</organism>
<gene>
    <name evidence="1" type="ORF">PXEA_LOCUS36458</name>
</gene>
<dbReference type="Proteomes" id="UP000784294">
    <property type="component" value="Unassembled WGS sequence"/>
</dbReference>
<comment type="caution">
    <text evidence="1">The sequence shown here is derived from an EMBL/GenBank/DDBJ whole genome shotgun (WGS) entry which is preliminary data.</text>
</comment>
<keyword evidence="2" id="KW-1185">Reference proteome</keyword>
<reference evidence="1" key="1">
    <citation type="submission" date="2018-11" db="EMBL/GenBank/DDBJ databases">
        <authorList>
            <consortium name="Pathogen Informatics"/>
        </authorList>
    </citation>
    <scope>NUCLEOTIDE SEQUENCE</scope>
</reference>
<evidence type="ECO:0000313" key="1">
    <source>
        <dbReference type="EMBL" id="VEL43018.1"/>
    </source>
</evidence>
<sequence>MPAQLPVWVCRVFRLTCEPTDKWASTRQPIEQSCREVAQSAVSRVHQFVHEGPGVRHKRGRLIGSIEEKREFRQLSWKGPTGSMPMVKAFCVEFLSVVLPTGPFSSDTDCSCSPASGGTRANDVWAERRIRPLRNHTIHSFGLLKAEMLYQWTVVFLPLNTTYY</sequence>
<protein>
    <submittedName>
        <fullName evidence="1">Uncharacterized protein</fullName>
    </submittedName>
</protein>
<dbReference type="EMBL" id="CAAALY010278213">
    <property type="protein sequence ID" value="VEL43018.1"/>
    <property type="molecule type" value="Genomic_DNA"/>
</dbReference>
<proteinExistence type="predicted"/>
<accession>A0A3S5B1D2</accession>